<evidence type="ECO:0000256" key="3">
    <source>
        <dbReference type="ARBA" id="ARBA00023211"/>
    </source>
</evidence>
<dbReference type="InterPro" id="IPR029149">
    <property type="entry name" value="Creatin/AminoP/Spt16_N"/>
</dbReference>
<evidence type="ECO:0000313" key="8">
    <source>
        <dbReference type="Proteomes" id="UP000823909"/>
    </source>
</evidence>
<sequence>MNISGRIRSLRREMADKNIDIYIVPSDDFHQSEYVGDYFKAREYMTGFTGSAGTAVFTKDRAGLWTDGRYFIQAEQELAGSGVMLYKAGEPGVDTIREFLEKELPCGGVIGFDGRTVSLGTGEQYEKIAAGKDGTICYTEDLTGRIWTDRPALPKEKAWLLDIRYSGESTASKLARVRGKMKEAGAGVHLLSSLDDIAWLLNLRGNDIAYCPLVLSYLLVFEDHAELFADVDKFSDGVPASLEEEHIILKPYNEIYRTVSMLPEGTRILLDPDRVNYSLYRNIPDGAAIVAEENPEVLMKCRKNDTEIRNIRSAHLKDAAACTKFMYWLKVCCMPAGEDGEDGTLMDPDTGEPLTEMSAAAKLEWFRALQNGYLEPSFAPISAFGAHGAIVHYSASTESDAALHTGKMLLTDTGGHYMEGSTDITRTFALGRIPRREKEDFTMTARAMLRLMNTVFLKGCSGTALDLAAREVFWKERMNFNHGTGHGVGYLLNVHEAPVNFRWKEGERPAPALEKNMVISDEPGIYIEGSHGVRLENLLTVCEDEKNEYGQFMRFEPLTLVPVDLDAVLPELMTAEERRMLNDYHRKVCEALSPLLNKKEREWLSVYTRPV</sequence>
<dbReference type="Pfam" id="PF01321">
    <property type="entry name" value="Creatinase_N"/>
    <property type="match status" value="1"/>
</dbReference>
<comment type="caution">
    <text evidence="7">The sequence shown here is derived from an EMBL/GenBank/DDBJ whole genome shotgun (WGS) entry which is preliminary data.</text>
</comment>
<dbReference type="GO" id="GO:0004177">
    <property type="term" value="F:aminopeptidase activity"/>
    <property type="evidence" value="ECO:0007669"/>
    <property type="project" value="UniProtKB-KW"/>
</dbReference>
<dbReference type="Pfam" id="PF16188">
    <property type="entry name" value="Peptidase_M24_C"/>
    <property type="match status" value="1"/>
</dbReference>
<organism evidence="7 8">
    <name type="scientific">Candidatus Mediterraneibacter quadrami</name>
    <dbReference type="NCBI Taxonomy" id="2838684"/>
    <lineage>
        <taxon>Bacteria</taxon>
        <taxon>Bacillati</taxon>
        <taxon>Bacillota</taxon>
        <taxon>Clostridia</taxon>
        <taxon>Lachnospirales</taxon>
        <taxon>Lachnospiraceae</taxon>
        <taxon>Mediterraneibacter</taxon>
    </lineage>
</organism>
<evidence type="ECO:0000259" key="6">
    <source>
        <dbReference type="Pfam" id="PF16188"/>
    </source>
</evidence>
<dbReference type="EMBL" id="DWUU01000028">
    <property type="protein sequence ID" value="HJD42316.1"/>
    <property type="molecule type" value="Genomic_DNA"/>
</dbReference>
<feature type="domain" description="Peptidase M24" evidence="4">
    <location>
        <begin position="310"/>
        <end position="541"/>
    </location>
</feature>
<evidence type="ECO:0000256" key="2">
    <source>
        <dbReference type="ARBA" id="ARBA00022801"/>
    </source>
</evidence>
<dbReference type="SUPFAM" id="SSF55920">
    <property type="entry name" value="Creatinase/aminopeptidase"/>
    <property type="match status" value="1"/>
</dbReference>
<feature type="domain" description="Creatinase N-terminal" evidence="5">
    <location>
        <begin position="6"/>
        <end position="130"/>
    </location>
</feature>
<name>A0A9D2U5U9_9FIRM</name>
<dbReference type="GO" id="GO:0046872">
    <property type="term" value="F:metal ion binding"/>
    <property type="evidence" value="ECO:0007669"/>
    <property type="project" value="UniProtKB-KW"/>
</dbReference>
<keyword evidence="1" id="KW-0479">Metal-binding</keyword>
<keyword evidence="3" id="KW-0464">Manganese</keyword>
<proteinExistence type="predicted"/>
<dbReference type="InterPro" id="IPR050422">
    <property type="entry name" value="X-Pro_aminopeptidase_P"/>
</dbReference>
<protein>
    <submittedName>
        <fullName evidence="7">Aminopeptidase P family N-terminal domain-containing protein</fullName>
    </submittedName>
</protein>
<evidence type="ECO:0000259" key="4">
    <source>
        <dbReference type="Pfam" id="PF00557"/>
    </source>
</evidence>
<dbReference type="Pfam" id="PF16189">
    <property type="entry name" value="Creatinase_N_2"/>
    <property type="match status" value="1"/>
</dbReference>
<dbReference type="Gene3D" id="3.90.230.10">
    <property type="entry name" value="Creatinase/methionine aminopeptidase superfamily"/>
    <property type="match status" value="1"/>
</dbReference>
<dbReference type="SUPFAM" id="SSF53092">
    <property type="entry name" value="Creatinase/prolidase N-terminal domain"/>
    <property type="match status" value="1"/>
</dbReference>
<accession>A0A9D2U5U9</accession>
<dbReference type="PANTHER" id="PTHR43763:SF6">
    <property type="entry name" value="XAA-PRO AMINOPEPTIDASE 1"/>
    <property type="match status" value="1"/>
</dbReference>
<dbReference type="Gene3D" id="3.40.350.10">
    <property type="entry name" value="Creatinase/prolidase N-terminal domain"/>
    <property type="match status" value="2"/>
</dbReference>
<feature type="domain" description="Peptidase M24 C-terminal" evidence="6">
    <location>
        <begin position="551"/>
        <end position="610"/>
    </location>
</feature>
<dbReference type="FunFam" id="3.90.230.10:FF:000007">
    <property type="entry name" value="Xaa-Pro aminopeptidase P"/>
    <property type="match status" value="1"/>
</dbReference>
<dbReference type="InterPro" id="IPR000994">
    <property type="entry name" value="Pept_M24"/>
</dbReference>
<dbReference type="InterPro" id="IPR000587">
    <property type="entry name" value="Creatinase_N"/>
</dbReference>
<dbReference type="AlphaFoldDB" id="A0A9D2U5U9"/>
<gene>
    <name evidence="7" type="ORF">H9910_04825</name>
</gene>
<reference evidence="7" key="1">
    <citation type="journal article" date="2021" name="PeerJ">
        <title>Extensive microbial diversity within the chicken gut microbiome revealed by metagenomics and culture.</title>
        <authorList>
            <person name="Gilroy R."/>
            <person name="Ravi A."/>
            <person name="Getino M."/>
            <person name="Pursley I."/>
            <person name="Horton D.L."/>
            <person name="Alikhan N.F."/>
            <person name="Baker D."/>
            <person name="Gharbi K."/>
            <person name="Hall N."/>
            <person name="Watson M."/>
            <person name="Adriaenssens E.M."/>
            <person name="Foster-Nyarko E."/>
            <person name="Jarju S."/>
            <person name="Secka A."/>
            <person name="Antonio M."/>
            <person name="Oren A."/>
            <person name="Chaudhuri R.R."/>
            <person name="La Ragione R."/>
            <person name="Hildebrand F."/>
            <person name="Pallen M.J."/>
        </authorList>
    </citation>
    <scope>NUCLEOTIDE SEQUENCE</scope>
    <source>
        <strain evidence="7">ChiBcec15-3976</strain>
    </source>
</reference>
<dbReference type="Proteomes" id="UP000823909">
    <property type="component" value="Unassembled WGS sequence"/>
</dbReference>
<dbReference type="Pfam" id="PF00557">
    <property type="entry name" value="Peptidase_M24"/>
    <property type="match status" value="1"/>
</dbReference>
<keyword evidence="7" id="KW-0645">Protease</keyword>
<keyword evidence="2" id="KW-0378">Hydrolase</keyword>
<dbReference type="InterPro" id="IPR032416">
    <property type="entry name" value="Peptidase_M24_C"/>
</dbReference>
<reference evidence="7" key="2">
    <citation type="submission" date="2021-04" db="EMBL/GenBank/DDBJ databases">
        <authorList>
            <person name="Gilroy R."/>
        </authorList>
    </citation>
    <scope>NUCLEOTIDE SEQUENCE</scope>
    <source>
        <strain evidence="7">ChiBcec15-3976</strain>
    </source>
</reference>
<dbReference type="PANTHER" id="PTHR43763">
    <property type="entry name" value="XAA-PRO AMINOPEPTIDASE 1"/>
    <property type="match status" value="1"/>
</dbReference>
<evidence type="ECO:0000259" key="5">
    <source>
        <dbReference type="Pfam" id="PF01321"/>
    </source>
</evidence>
<evidence type="ECO:0000256" key="1">
    <source>
        <dbReference type="ARBA" id="ARBA00022723"/>
    </source>
</evidence>
<dbReference type="InterPro" id="IPR036005">
    <property type="entry name" value="Creatinase/aminopeptidase-like"/>
</dbReference>
<keyword evidence="7" id="KW-0031">Aminopeptidase</keyword>
<dbReference type="GO" id="GO:0005737">
    <property type="term" value="C:cytoplasm"/>
    <property type="evidence" value="ECO:0007669"/>
    <property type="project" value="UniProtKB-ARBA"/>
</dbReference>
<evidence type="ECO:0000313" key="7">
    <source>
        <dbReference type="EMBL" id="HJD42316.1"/>
    </source>
</evidence>